<dbReference type="CDD" id="cd00688">
    <property type="entry name" value="ISOPREN_C2_like"/>
    <property type="match status" value="1"/>
</dbReference>
<evidence type="ECO:0000259" key="1">
    <source>
        <dbReference type="Pfam" id="PF13243"/>
    </source>
</evidence>
<dbReference type="EMBL" id="LIZS01000014">
    <property type="protein sequence ID" value="KPJ53722.1"/>
    <property type="molecule type" value="Genomic_DNA"/>
</dbReference>
<evidence type="ECO:0000313" key="2">
    <source>
        <dbReference type="EMBL" id="KPJ53722.1"/>
    </source>
</evidence>
<dbReference type="Proteomes" id="UP000052008">
    <property type="component" value="Unassembled WGS sequence"/>
</dbReference>
<dbReference type="InterPro" id="IPR008930">
    <property type="entry name" value="Terpenoid_cyclase/PrenylTrfase"/>
</dbReference>
<gene>
    <name evidence="2" type="ORF">AMJ39_03635</name>
</gene>
<dbReference type="Pfam" id="PF13243">
    <property type="entry name" value="SQHop_cyclase_C"/>
    <property type="match status" value="1"/>
</dbReference>
<dbReference type="InterPro" id="IPR032696">
    <property type="entry name" value="SQ_cyclase_C"/>
</dbReference>
<proteinExistence type="predicted"/>
<reference evidence="2 3" key="1">
    <citation type="journal article" date="2015" name="Microbiome">
        <title>Genomic resolution of linkages in carbon, nitrogen, and sulfur cycling among widespread estuary sediment bacteria.</title>
        <authorList>
            <person name="Baker B.J."/>
            <person name="Lazar C.S."/>
            <person name="Teske A.P."/>
            <person name="Dick G.J."/>
        </authorList>
    </citation>
    <scope>NUCLEOTIDE SEQUENCE [LARGE SCALE GENOMIC DNA]</scope>
    <source>
        <strain evidence="2">DG_24</strain>
    </source>
</reference>
<feature type="domain" description="Squalene cyclase C-terminal" evidence="1">
    <location>
        <begin position="85"/>
        <end position="232"/>
    </location>
</feature>
<organism evidence="2 3">
    <name type="scientific">candidate division TA06 bacterium DG_24</name>
    <dbReference type="NCBI Taxonomy" id="1703770"/>
    <lineage>
        <taxon>Bacteria</taxon>
        <taxon>Bacteria division TA06</taxon>
    </lineage>
</organism>
<dbReference type="SUPFAM" id="SSF48239">
    <property type="entry name" value="Terpenoid cyclases/Protein prenyltransferases"/>
    <property type="match status" value="1"/>
</dbReference>
<sequence length="324" mass="37296">MDSINLDPAMYESLLPWLLEGEPWVRYRTLTDLLRRKPDDSEVEAARNAVPDHQLIRPILARQKRNGWWGRKKDLHTWWPKNNTTFWLVGTLADFGLTIEDEHVSRACACIFDTQLESGGFLGYNPDQAADCHTGILTESLAKAGKIGDARLERAYRWLRSRQRLDGGWWCKDTGQPGRPREAEPSCALATMFVLGAFAHHPRLQKSDVARRGVEFMLGCWEKRGTIKYAGHDSQIGTNWGKLKYPYTDYRILKYLDVVSRFPHVRGDRRVREMAGILVSKRGPVGRYTPESIHKVWHKFDFGQKKNPSRWITALALGVVRRIL</sequence>
<accession>A0A0S7WUB2</accession>
<name>A0A0S7WUB2_UNCT6</name>
<dbReference type="AlphaFoldDB" id="A0A0S7WUB2"/>
<dbReference type="STRING" id="1703770.AMJ39_03635"/>
<comment type="caution">
    <text evidence="2">The sequence shown here is derived from an EMBL/GenBank/DDBJ whole genome shotgun (WGS) entry which is preliminary data.</text>
</comment>
<dbReference type="Gene3D" id="1.50.10.20">
    <property type="match status" value="1"/>
</dbReference>
<evidence type="ECO:0000313" key="3">
    <source>
        <dbReference type="Proteomes" id="UP000052008"/>
    </source>
</evidence>
<protein>
    <recommendedName>
        <fullName evidence="1">Squalene cyclase C-terminal domain-containing protein</fullName>
    </recommendedName>
</protein>